<dbReference type="Proteomes" id="UP000663860">
    <property type="component" value="Unassembled WGS sequence"/>
</dbReference>
<feature type="non-terminal residue" evidence="2">
    <location>
        <position position="1"/>
    </location>
</feature>
<organism evidence="2 3">
    <name type="scientific">Adineta steineri</name>
    <dbReference type="NCBI Taxonomy" id="433720"/>
    <lineage>
        <taxon>Eukaryota</taxon>
        <taxon>Metazoa</taxon>
        <taxon>Spiralia</taxon>
        <taxon>Gnathifera</taxon>
        <taxon>Rotifera</taxon>
        <taxon>Eurotatoria</taxon>
        <taxon>Bdelloidea</taxon>
        <taxon>Adinetida</taxon>
        <taxon>Adinetidae</taxon>
        <taxon>Adineta</taxon>
    </lineage>
</organism>
<evidence type="ECO:0000256" key="1">
    <source>
        <dbReference type="SAM" id="MobiDB-lite"/>
    </source>
</evidence>
<comment type="caution">
    <text evidence="2">The sequence shown here is derived from an EMBL/GenBank/DDBJ whole genome shotgun (WGS) entry which is preliminary data.</text>
</comment>
<proteinExistence type="predicted"/>
<reference evidence="2" key="1">
    <citation type="submission" date="2021-02" db="EMBL/GenBank/DDBJ databases">
        <authorList>
            <person name="Nowell W R."/>
        </authorList>
    </citation>
    <scope>NUCLEOTIDE SEQUENCE</scope>
</reference>
<name>A0A815U184_9BILA</name>
<feature type="non-terminal residue" evidence="2">
    <location>
        <position position="127"/>
    </location>
</feature>
<feature type="compositionally biased region" description="Polar residues" evidence="1">
    <location>
        <begin position="21"/>
        <end position="80"/>
    </location>
</feature>
<dbReference type="EMBL" id="CAJNOE010004831">
    <property type="protein sequence ID" value="CAF1515875.1"/>
    <property type="molecule type" value="Genomic_DNA"/>
</dbReference>
<dbReference type="AlphaFoldDB" id="A0A815U184"/>
<evidence type="ECO:0000313" key="3">
    <source>
        <dbReference type="Proteomes" id="UP000663860"/>
    </source>
</evidence>
<accession>A0A815U184</accession>
<gene>
    <name evidence="2" type="ORF">IZO911_LOCUS45673</name>
</gene>
<sequence>PHSDLCSLINSFSQSFSQLPPVYSSSTPVNQPTPYSTNTSQSTPYPSITSQPTPYSTSINQPLPYPTNINQSTPYPTDTSFMPMPMPIPMMTNSYRHVAQTNESQNSGDVYHESLKSAVINKISNRY</sequence>
<feature type="region of interest" description="Disordered" evidence="1">
    <location>
        <begin position="21"/>
        <end position="87"/>
    </location>
</feature>
<evidence type="ECO:0000313" key="2">
    <source>
        <dbReference type="EMBL" id="CAF1515875.1"/>
    </source>
</evidence>
<protein>
    <submittedName>
        <fullName evidence="2">Uncharacterized protein</fullName>
    </submittedName>
</protein>